<evidence type="ECO:0000313" key="1">
    <source>
        <dbReference type="EMBL" id="SDH05308.1"/>
    </source>
</evidence>
<proteinExistence type="predicted"/>
<dbReference type="AlphaFoldDB" id="A0A1G7Z9C7"/>
<sequence>MNFTNRGHTAKCIHTAIAPYIDATVHEQALENVGSWLDAEGDTVGRMLAQTNQRKAGCALKALYQLHLRPDSTAEDLRCLLGDAKVHFEILLETFRTFPNHFEPQNAWSLPGCDGFEQQVCWSGARIEENLATVRHALTD</sequence>
<organism evidence="1 2">
    <name type="scientific">Sulfitobacter delicatus</name>
    <dbReference type="NCBI Taxonomy" id="218672"/>
    <lineage>
        <taxon>Bacteria</taxon>
        <taxon>Pseudomonadati</taxon>
        <taxon>Pseudomonadota</taxon>
        <taxon>Alphaproteobacteria</taxon>
        <taxon>Rhodobacterales</taxon>
        <taxon>Roseobacteraceae</taxon>
        <taxon>Sulfitobacter</taxon>
    </lineage>
</organism>
<protein>
    <submittedName>
        <fullName evidence="1">Uncharacterized protein</fullName>
    </submittedName>
</protein>
<dbReference type="EMBL" id="FNBP01000020">
    <property type="protein sequence ID" value="SDH05308.1"/>
    <property type="molecule type" value="Genomic_DNA"/>
</dbReference>
<gene>
    <name evidence="1" type="ORF">SAMN04489759_1205</name>
</gene>
<evidence type="ECO:0000313" key="2">
    <source>
        <dbReference type="Proteomes" id="UP000199399"/>
    </source>
</evidence>
<name>A0A1G7Z9C7_9RHOB</name>
<dbReference type="RefSeq" id="WP_139186676.1">
    <property type="nucleotide sequence ID" value="NZ_FNBP01000020.1"/>
</dbReference>
<dbReference type="Proteomes" id="UP000199399">
    <property type="component" value="Unassembled WGS sequence"/>
</dbReference>
<keyword evidence="2" id="KW-1185">Reference proteome</keyword>
<reference evidence="2" key="1">
    <citation type="submission" date="2016-10" db="EMBL/GenBank/DDBJ databases">
        <authorList>
            <person name="Varghese N."/>
            <person name="Submissions S."/>
        </authorList>
    </citation>
    <scope>NUCLEOTIDE SEQUENCE [LARGE SCALE GENOMIC DNA]</scope>
    <source>
        <strain evidence="2">DSM 16477</strain>
    </source>
</reference>
<dbReference type="OrthoDB" id="7858789at2"/>
<accession>A0A1G7Z9C7</accession>